<reference evidence="1 2" key="1">
    <citation type="submission" date="2019-02" db="EMBL/GenBank/DDBJ databases">
        <title>Genome sequences of Aliivibrio finisterrensis strains from farmed Atlantic salmon.</title>
        <authorList>
            <person name="Bowman J.P."/>
        </authorList>
    </citation>
    <scope>NUCLEOTIDE SEQUENCE [LARGE SCALE GENOMIC DNA]</scope>
    <source>
        <strain evidence="1 2">A21</strain>
    </source>
</reference>
<keyword evidence="2" id="KW-1185">Reference proteome</keyword>
<name>A0ABY0I2H8_9GAMM</name>
<organism evidence="1 2">
    <name type="scientific">Aliivibrio finisterrensis</name>
    <dbReference type="NCBI Taxonomy" id="511998"/>
    <lineage>
        <taxon>Bacteria</taxon>
        <taxon>Pseudomonadati</taxon>
        <taxon>Pseudomonadota</taxon>
        <taxon>Gammaproteobacteria</taxon>
        <taxon>Vibrionales</taxon>
        <taxon>Vibrionaceae</taxon>
        <taxon>Aliivibrio</taxon>
    </lineage>
</organism>
<dbReference type="Proteomes" id="UP000294166">
    <property type="component" value="Unassembled WGS sequence"/>
</dbReference>
<evidence type="ECO:0000313" key="2">
    <source>
        <dbReference type="Proteomes" id="UP000294166"/>
    </source>
</evidence>
<dbReference type="EMBL" id="SEZN01000037">
    <property type="protein sequence ID" value="RYU62177.1"/>
    <property type="molecule type" value="Genomic_DNA"/>
</dbReference>
<sequence>MNKSDILLRFVGEALTSAMFTGEDQIFLSASKAESEKIRVHFMSIVELTGIKEDEGSITIPNGATISFVLTDTQTSGGLLGHVYAINCFNETNFSYVHALVSGWTIHKGYRAVFYSEE</sequence>
<comment type="caution">
    <text evidence="1">The sequence shown here is derived from an EMBL/GenBank/DDBJ whole genome shotgun (WGS) entry which is preliminary data.</text>
</comment>
<proteinExistence type="predicted"/>
<dbReference type="RefSeq" id="WP_130048930.1">
    <property type="nucleotide sequence ID" value="NZ_SEZL01000035.1"/>
</dbReference>
<protein>
    <submittedName>
        <fullName evidence="1">Uncharacterized protein</fullName>
    </submittedName>
</protein>
<gene>
    <name evidence="1" type="ORF">ERW53_16835</name>
</gene>
<accession>A0ABY0I2H8</accession>
<evidence type="ECO:0000313" key="1">
    <source>
        <dbReference type="EMBL" id="RYU62177.1"/>
    </source>
</evidence>